<evidence type="ECO:0000259" key="8">
    <source>
        <dbReference type="PROSITE" id="PS50928"/>
    </source>
</evidence>
<reference evidence="9 10" key="1">
    <citation type="submission" date="2018-02" db="EMBL/GenBank/DDBJ databases">
        <title>Genomic Encyclopedia of Archaeal and Bacterial Type Strains, Phase II (KMG-II): from individual species to whole genera.</title>
        <authorList>
            <person name="Goeker M."/>
        </authorList>
    </citation>
    <scope>NUCLEOTIDE SEQUENCE [LARGE SCALE GENOMIC DNA]</scope>
    <source>
        <strain evidence="9 10">DSM 3808</strain>
    </source>
</reference>
<evidence type="ECO:0000256" key="6">
    <source>
        <dbReference type="ARBA" id="ARBA00023136"/>
    </source>
</evidence>
<dbReference type="PANTHER" id="PTHR32243:SF18">
    <property type="entry name" value="INNER MEMBRANE ABC TRANSPORTER PERMEASE PROTEIN YCJP"/>
    <property type="match status" value="1"/>
</dbReference>
<keyword evidence="3" id="KW-1003">Cell membrane</keyword>
<comment type="similarity">
    <text evidence="7">Belongs to the binding-protein-dependent transport system permease family.</text>
</comment>
<keyword evidence="10" id="KW-1185">Reference proteome</keyword>
<keyword evidence="4 7" id="KW-0812">Transmembrane</keyword>
<dbReference type="PROSITE" id="PS50928">
    <property type="entry name" value="ABC_TM1"/>
    <property type="match status" value="1"/>
</dbReference>
<evidence type="ECO:0000256" key="4">
    <source>
        <dbReference type="ARBA" id="ARBA00022692"/>
    </source>
</evidence>
<name>A0A2S6HUQ2_9FIRM</name>
<feature type="domain" description="ABC transmembrane type-1" evidence="8">
    <location>
        <begin position="65"/>
        <end position="257"/>
    </location>
</feature>
<dbReference type="PANTHER" id="PTHR32243">
    <property type="entry name" value="MALTOSE TRANSPORT SYSTEM PERMEASE-RELATED"/>
    <property type="match status" value="1"/>
</dbReference>
<comment type="subcellular location">
    <subcellularLocation>
        <location evidence="1 7">Cell membrane</location>
        <topology evidence="1 7">Multi-pass membrane protein</topology>
    </subcellularLocation>
</comment>
<keyword evidence="6 7" id="KW-0472">Membrane</keyword>
<proteinExistence type="inferred from homology"/>
<protein>
    <submittedName>
        <fullName evidence="9">Carbohydrate ABC transporter membrane protein 2 (CUT1 family)</fullName>
    </submittedName>
</protein>
<dbReference type="Proteomes" id="UP000237749">
    <property type="component" value="Unassembled WGS sequence"/>
</dbReference>
<dbReference type="InterPro" id="IPR050901">
    <property type="entry name" value="BP-dep_ABC_trans_perm"/>
</dbReference>
<keyword evidence="2 7" id="KW-0813">Transport</keyword>
<feature type="transmembrane region" description="Helical" evidence="7">
    <location>
        <begin position="185"/>
        <end position="212"/>
    </location>
</feature>
<dbReference type="InterPro" id="IPR035906">
    <property type="entry name" value="MetI-like_sf"/>
</dbReference>
<sequence>MYWKFRKTIPYLVLTILAVIFALPLLWILLASFDANASQAVKMPSQWTVENYKTILFNQANQRAFGNGLLISLGQSVLVVLIAGLAAYPLSRYELRYKNMFLYTILFMTSLPITAVMVPVYKMFLTVGLYDKIGGLILFLTATSMPYGIWLMKNFMDNVPVELEEAAWVDGASTFDSLRKIIAPLMFPGICVVFIFTFSGSWGNFFVPYILLQTLDKFPASVTLYQFFGQHGMVIYGQLAAYSAVYAVPSIVLYVLSQNYMSKGFNMAGAAKG</sequence>
<organism evidence="9 10">
    <name type="scientific">Lacrimispora xylanisolvens</name>
    <dbReference type="NCBI Taxonomy" id="384636"/>
    <lineage>
        <taxon>Bacteria</taxon>
        <taxon>Bacillati</taxon>
        <taxon>Bacillota</taxon>
        <taxon>Clostridia</taxon>
        <taxon>Lachnospirales</taxon>
        <taxon>Lachnospiraceae</taxon>
        <taxon>Lacrimispora</taxon>
    </lineage>
</organism>
<comment type="caution">
    <text evidence="9">The sequence shown here is derived from an EMBL/GenBank/DDBJ whole genome shotgun (WGS) entry which is preliminary data.</text>
</comment>
<keyword evidence="5 7" id="KW-1133">Transmembrane helix</keyword>
<dbReference type="EMBL" id="PTJA01000004">
    <property type="protein sequence ID" value="PPK81558.1"/>
    <property type="molecule type" value="Genomic_DNA"/>
</dbReference>
<dbReference type="InterPro" id="IPR000515">
    <property type="entry name" value="MetI-like"/>
</dbReference>
<feature type="transmembrane region" description="Helical" evidence="7">
    <location>
        <begin position="64"/>
        <end position="88"/>
    </location>
</feature>
<evidence type="ECO:0000256" key="2">
    <source>
        <dbReference type="ARBA" id="ARBA00022448"/>
    </source>
</evidence>
<dbReference type="RefSeq" id="WP_104436641.1">
    <property type="nucleotide sequence ID" value="NZ_PTJA01000004.1"/>
</dbReference>
<evidence type="ECO:0000313" key="10">
    <source>
        <dbReference type="Proteomes" id="UP000237749"/>
    </source>
</evidence>
<dbReference type="GO" id="GO:0055085">
    <property type="term" value="P:transmembrane transport"/>
    <property type="evidence" value="ECO:0007669"/>
    <property type="project" value="InterPro"/>
</dbReference>
<feature type="transmembrane region" description="Helical" evidence="7">
    <location>
        <begin position="232"/>
        <end position="256"/>
    </location>
</feature>
<evidence type="ECO:0000256" key="3">
    <source>
        <dbReference type="ARBA" id="ARBA00022475"/>
    </source>
</evidence>
<dbReference type="OrthoDB" id="9794684at2"/>
<gene>
    <name evidence="9" type="ORF">BXY41_104361</name>
</gene>
<feature type="transmembrane region" description="Helical" evidence="7">
    <location>
        <begin position="100"/>
        <end position="121"/>
    </location>
</feature>
<feature type="transmembrane region" description="Helical" evidence="7">
    <location>
        <begin position="133"/>
        <end position="152"/>
    </location>
</feature>
<dbReference type="SUPFAM" id="SSF161098">
    <property type="entry name" value="MetI-like"/>
    <property type="match status" value="1"/>
</dbReference>
<dbReference type="Gene3D" id="1.10.3720.10">
    <property type="entry name" value="MetI-like"/>
    <property type="match status" value="1"/>
</dbReference>
<dbReference type="Pfam" id="PF00528">
    <property type="entry name" value="BPD_transp_1"/>
    <property type="match status" value="1"/>
</dbReference>
<dbReference type="CDD" id="cd06261">
    <property type="entry name" value="TM_PBP2"/>
    <property type="match status" value="1"/>
</dbReference>
<accession>A0A2S6HUQ2</accession>
<dbReference type="AlphaFoldDB" id="A0A2S6HUQ2"/>
<evidence type="ECO:0000256" key="1">
    <source>
        <dbReference type="ARBA" id="ARBA00004651"/>
    </source>
</evidence>
<dbReference type="GO" id="GO:0005886">
    <property type="term" value="C:plasma membrane"/>
    <property type="evidence" value="ECO:0007669"/>
    <property type="project" value="UniProtKB-SubCell"/>
</dbReference>
<evidence type="ECO:0000256" key="5">
    <source>
        <dbReference type="ARBA" id="ARBA00022989"/>
    </source>
</evidence>
<evidence type="ECO:0000256" key="7">
    <source>
        <dbReference type="RuleBase" id="RU363032"/>
    </source>
</evidence>
<evidence type="ECO:0000313" key="9">
    <source>
        <dbReference type="EMBL" id="PPK81558.1"/>
    </source>
</evidence>